<organism evidence="1 2">
    <name type="scientific">Candidatus Symbiobacter mobilis CR</name>
    <dbReference type="NCBI Taxonomy" id="946483"/>
    <lineage>
        <taxon>Bacteria</taxon>
        <taxon>Pseudomonadati</taxon>
        <taxon>Pseudomonadota</taxon>
        <taxon>Betaproteobacteria</taxon>
        <taxon>Burkholderiales</taxon>
        <taxon>Comamonadaceae</taxon>
    </lineage>
</organism>
<gene>
    <name evidence="1" type="ORF">Cenrod_1558</name>
</gene>
<proteinExistence type="predicted"/>
<keyword evidence="2" id="KW-1185">Reference proteome</keyword>
<name>U5NBM9_9BURK</name>
<sequence length="105" mass="12178">MLSIFTQRRVGTRSRSLRCHAVVSAVCSDSCLTRIRNFCLDRQNSAPEWEFCKRLIGVHLSYESGKSWQPSSLPRPTSLRLWEMFERCSLCCNFSISYGEIAEMY</sequence>
<evidence type="ECO:0000313" key="1">
    <source>
        <dbReference type="EMBL" id="AGX87643.1"/>
    </source>
</evidence>
<dbReference type="Proteomes" id="UP000017184">
    <property type="component" value="Chromosome"/>
</dbReference>
<protein>
    <submittedName>
        <fullName evidence="1">Uncharacterized protein</fullName>
    </submittedName>
</protein>
<dbReference type="EMBL" id="CP004885">
    <property type="protein sequence ID" value="AGX87643.1"/>
    <property type="molecule type" value="Genomic_DNA"/>
</dbReference>
<accession>U5NBM9</accession>
<reference evidence="1 2" key="1">
    <citation type="journal article" date="2013" name="Genome Biol.">
        <title>Genomic analysis reveals key aspects of prokaryotic symbiosis in the phototrophic consortium "Chlorochromatium aggregatum".</title>
        <authorList>
            <person name="Liu Z."/>
            <person name="Muller J."/>
            <person name="Li T."/>
            <person name="Alvey R.M."/>
            <person name="Vogl K."/>
            <person name="Frigaard N.U."/>
            <person name="Rockwell N.C."/>
            <person name="Boyd E.S."/>
            <person name="Tomsho L.P."/>
            <person name="Schuster S.C."/>
            <person name="Henke P."/>
            <person name="Rohde M."/>
            <person name="Overmann J."/>
            <person name="Bryant D.A."/>
        </authorList>
    </citation>
    <scope>NUCLEOTIDE SEQUENCE [LARGE SCALE GENOMIC DNA]</scope>
    <source>
        <strain evidence="1">CR</strain>
    </source>
</reference>
<dbReference type="AlphaFoldDB" id="U5NBM9"/>
<evidence type="ECO:0000313" key="2">
    <source>
        <dbReference type="Proteomes" id="UP000017184"/>
    </source>
</evidence>
<dbReference type="STRING" id="946483.Cenrod_1558"/>
<dbReference type="KEGG" id="cbx:Cenrod_1558"/>
<dbReference type="HOGENOM" id="CLU_2231725_0_0_4"/>